<dbReference type="RefSeq" id="WP_228684836.1">
    <property type="nucleotide sequence ID" value="NZ_CBDRCF010000002.1"/>
</dbReference>
<evidence type="ECO:0000259" key="3">
    <source>
        <dbReference type="PROSITE" id="PS51186"/>
    </source>
</evidence>
<protein>
    <submittedName>
        <fullName evidence="4">Acetyltransferase (GNAT) family protein</fullName>
    </submittedName>
</protein>
<comment type="caution">
    <text evidence="4">The sequence shown here is derived from an EMBL/GenBank/DDBJ whole genome shotgun (WGS) entry which is preliminary data.</text>
</comment>
<evidence type="ECO:0000313" key="5">
    <source>
        <dbReference type="Proteomes" id="UP000274843"/>
    </source>
</evidence>
<dbReference type="Gene3D" id="3.40.630.30">
    <property type="match status" value="1"/>
</dbReference>
<keyword evidence="5" id="KW-1185">Reference proteome</keyword>
<organism evidence="4 5">
    <name type="scientific">Amycolatopsis thermoflava</name>
    <dbReference type="NCBI Taxonomy" id="84480"/>
    <lineage>
        <taxon>Bacteria</taxon>
        <taxon>Bacillati</taxon>
        <taxon>Actinomycetota</taxon>
        <taxon>Actinomycetes</taxon>
        <taxon>Pseudonocardiales</taxon>
        <taxon>Pseudonocardiaceae</taxon>
        <taxon>Amycolatopsis</taxon>
        <taxon>Amycolatopsis methanolica group</taxon>
    </lineage>
</organism>
<dbReference type="GO" id="GO:0016747">
    <property type="term" value="F:acyltransferase activity, transferring groups other than amino-acyl groups"/>
    <property type="evidence" value="ECO:0007669"/>
    <property type="project" value="InterPro"/>
</dbReference>
<proteinExistence type="predicted"/>
<dbReference type="AlphaFoldDB" id="A0A3N2GRY0"/>
<gene>
    <name evidence="4" type="ORF">EDD35_1281</name>
</gene>
<dbReference type="InterPro" id="IPR000182">
    <property type="entry name" value="GNAT_dom"/>
</dbReference>
<dbReference type="PANTHER" id="PTHR43877">
    <property type="entry name" value="AMINOALKYLPHOSPHONATE N-ACETYLTRANSFERASE-RELATED-RELATED"/>
    <property type="match status" value="1"/>
</dbReference>
<dbReference type="EMBL" id="RKHY01000001">
    <property type="protein sequence ID" value="ROS38989.1"/>
    <property type="molecule type" value="Genomic_DNA"/>
</dbReference>
<dbReference type="SUPFAM" id="SSF55729">
    <property type="entry name" value="Acyl-CoA N-acyltransferases (Nat)"/>
    <property type="match status" value="1"/>
</dbReference>
<dbReference type="PROSITE" id="PS51186">
    <property type="entry name" value="GNAT"/>
    <property type="match status" value="1"/>
</dbReference>
<keyword evidence="2" id="KW-0012">Acyltransferase</keyword>
<feature type="domain" description="N-acetyltransferase" evidence="3">
    <location>
        <begin position="5"/>
        <end position="159"/>
    </location>
</feature>
<reference evidence="4 5" key="1">
    <citation type="submission" date="2018-11" db="EMBL/GenBank/DDBJ databases">
        <title>Sequencing the genomes of 1000 actinobacteria strains.</title>
        <authorList>
            <person name="Klenk H.-P."/>
        </authorList>
    </citation>
    <scope>NUCLEOTIDE SEQUENCE [LARGE SCALE GENOMIC DNA]</scope>
    <source>
        <strain evidence="4 5">DSM 44348</strain>
    </source>
</reference>
<name>A0A3N2GRY0_9PSEU</name>
<evidence type="ECO:0000313" key="4">
    <source>
        <dbReference type="EMBL" id="ROS38989.1"/>
    </source>
</evidence>
<evidence type="ECO:0000256" key="1">
    <source>
        <dbReference type="ARBA" id="ARBA00022679"/>
    </source>
</evidence>
<dbReference type="InterPro" id="IPR050832">
    <property type="entry name" value="Bact_Acetyltransf"/>
</dbReference>
<dbReference type="InterPro" id="IPR016181">
    <property type="entry name" value="Acyl_CoA_acyltransferase"/>
</dbReference>
<keyword evidence="1 4" id="KW-0808">Transferase</keyword>
<dbReference type="Pfam" id="PF00583">
    <property type="entry name" value="Acetyltransf_1"/>
    <property type="match status" value="1"/>
</dbReference>
<sequence>MTAVMTVTELDGTSSAEVAELVLACSAVTLRNRFLMPGQPDPRDVLVRYRRYLLAGPPHGVALVAFSGRSPAGLLNLVADEARVAELGIVVADPWQRQGIATAMASWLRTSGRWEGWTVRAVTHADNVAAKALLRGQGFRLLGGADRGEYHYELTMPGPVWEVAR</sequence>
<evidence type="ECO:0000256" key="2">
    <source>
        <dbReference type="ARBA" id="ARBA00023315"/>
    </source>
</evidence>
<dbReference type="Proteomes" id="UP000274843">
    <property type="component" value="Unassembled WGS sequence"/>
</dbReference>
<accession>A0A3N2GRY0</accession>
<dbReference type="GeneID" id="301842727"/>